<dbReference type="GO" id="GO:0005737">
    <property type="term" value="C:cytoplasm"/>
    <property type="evidence" value="ECO:0007669"/>
    <property type="project" value="TreeGrafter"/>
</dbReference>
<keyword evidence="3" id="KW-0418">Kinase</keyword>
<evidence type="ECO:0000313" key="9">
    <source>
        <dbReference type="EMBL" id="KAF2267125.1"/>
    </source>
</evidence>
<evidence type="ECO:0000256" key="3">
    <source>
        <dbReference type="ARBA" id="ARBA00022777"/>
    </source>
</evidence>
<dbReference type="InterPro" id="IPR000719">
    <property type="entry name" value="Prot_kinase_dom"/>
</dbReference>
<accession>A0A9P4KEH1</accession>
<dbReference type="GO" id="GO:0004694">
    <property type="term" value="F:eukaryotic translation initiation factor 2alpha kinase activity"/>
    <property type="evidence" value="ECO:0007669"/>
    <property type="project" value="TreeGrafter"/>
</dbReference>
<protein>
    <submittedName>
        <fullName evidence="9">Kinase-like protein</fullName>
    </submittedName>
</protein>
<dbReference type="InterPro" id="IPR011009">
    <property type="entry name" value="Kinase-like_dom_sf"/>
</dbReference>
<reference evidence="10" key="1">
    <citation type="journal article" date="2020" name="Stud. Mycol.">
        <title>101 Dothideomycetes genomes: A test case for predicting lifestyles and emergence of pathogens.</title>
        <authorList>
            <person name="Haridas S."/>
            <person name="Albert R."/>
            <person name="Binder M."/>
            <person name="Bloem J."/>
            <person name="LaButti K."/>
            <person name="Salamov A."/>
            <person name="Andreopoulos B."/>
            <person name="Baker S."/>
            <person name="Barry K."/>
            <person name="Bills G."/>
            <person name="Bluhm B."/>
            <person name="Cannon C."/>
            <person name="Castanera R."/>
            <person name="Culley D."/>
            <person name="Daum C."/>
            <person name="Ezra D."/>
            <person name="Gonzalez J."/>
            <person name="Henrissat B."/>
            <person name="Kuo A."/>
            <person name="Liang C."/>
            <person name="Lipzen A."/>
            <person name="Lutzoni F."/>
            <person name="Magnuson J."/>
            <person name="Mondo S."/>
            <person name="Nolan M."/>
            <person name="Ohm R."/>
            <person name="Pangilinan J."/>
            <person name="Park H.-J."/>
            <person name="Ramirez L."/>
            <person name="Alfaro M."/>
            <person name="Sun H."/>
            <person name="Tritt A."/>
            <person name="Yoshinaga Y."/>
            <person name="Zwiers L.-H."/>
            <person name="Turgeon B."/>
            <person name="Goodwin S."/>
            <person name="Spatafora J."/>
            <person name="Crous P."/>
            <person name="Grigoriev I."/>
        </authorList>
    </citation>
    <scope>NUCLEOTIDE SEQUENCE [LARGE SCALE GENOMIC DNA]</scope>
    <source>
        <strain evidence="10">CBS 304.66</strain>
    </source>
</reference>
<dbReference type="AlphaFoldDB" id="A0A9P4KEH1"/>
<dbReference type="SUPFAM" id="SSF56112">
    <property type="entry name" value="Protein kinase-like (PK-like)"/>
    <property type="match status" value="1"/>
</dbReference>
<evidence type="ECO:0000256" key="2">
    <source>
        <dbReference type="ARBA" id="ARBA00022741"/>
    </source>
</evidence>
<dbReference type="Gene3D" id="3.30.200.20">
    <property type="entry name" value="Phosphorylase Kinase, domain 1"/>
    <property type="match status" value="1"/>
</dbReference>
<keyword evidence="1" id="KW-0808">Transferase</keyword>
<dbReference type="OrthoDB" id="1405469at2759"/>
<organism evidence="9 10">
    <name type="scientific">Lojkania enalia</name>
    <dbReference type="NCBI Taxonomy" id="147567"/>
    <lineage>
        <taxon>Eukaryota</taxon>
        <taxon>Fungi</taxon>
        <taxon>Dikarya</taxon>
        <taxon>Ascomycota</taxon>
        <taxon>Pezizomycotina</taxon>
        <taxon>Dothideomycetes</taxon>
        <taxon>Pleosporomycetidae</taxon>
        <taxon>Pleosporales</taxon>
        <taxon>Pleosporales incertae sedis</taxon>
        <taxon>Lojkania</taxon>
    </lineage>
</organism>
<evidence type="ECO:0000256" key="6">
    <source>
        <dbReference type="PROSITE-ProRule" id="PRU10141"/>
    </source>
</evidence>
<sequence length="656" mass="72405">MPSMFRRPGDSSSESSSDAEEDTKPVQDDLDLLSRINTLHSTGSGRQPVLSSRPGMSRNNSQLRDLVLHSLLEDKALHEAAIRLGKDRSDPEVQELARTSYQALSSQLSGSDPSDIDQRYASDEMRQARAAAQRGINDAIARSQGQLPLRAAGGIPRALAQISSKSHVTSLFSNMASPVDMPLHGHPGLHTDRYVREFVELDMIGKGGYGKVYKVQHKLDNSLYAVKRIMVSDARLQKIKEHGPGEIESMLDEVRALARFDHGNIVRYHNCWLEFATTQAGVPRPSRIHNNRLIKGMEAVQTSLGGVSLGDSFSQTGPNYGKNIVFDSGITEPLDDDNIEIKSNMTDCKVKTPKERSRRSSHATIATISSSRSHKSAIESIGEEDDEDVENVPRHYLSYSQGLSTDISQSMMSHSDMPSHMVPMHNIAGPVLTLNVQMSLYDTNLAAYLSTEHTSFDAKPRLHHCFHPCISLELLSQIISGVEYLHAQGVVHRDLKPANIFLSLSTSRIPPSGSVDISTCRPCPARDALHITPRIGDFGLVAALGESCLAPDSFARPVGTEFYRPEGGSNISEKLDVFALGVVGFEMLCRFSTRMERADALTQLKQGDFPIGLFDCMEDGGDDVRELINRMVMAEEKERWGCHMVKEGIKKIVRQF</sequence>
<keyword evidence="4 6" id="KW-0067">ATP-binding</keyword>
<feature type="binding site" evidence="6">
    <location>
        <position position="227"/>
    </location>
    <ligand>
        <name>ATP</name>
        <dbReference type="ChEBI" id="CHEBI:30616"/>
    </ligand>
</feature>
<dbReference type="SMART" id="SM00220">
    <property type="entry name" value="S_TKc"/>
    <property type="match status" value="1"/>
</dbReference>
<gene>
    <name evidence="9" type="ORF">CC78DRAFT_614569</name>
</gene>
<comment type="similarity">
    <text evidence="5">Belongs to the protein kinase superfamily. Ser/Thr protein kinase family. GCN2 subfamily.</text>
</comment>
<feature type="region of interest" description="Disordered" evidence="7">
    <location>
        <begin position="350"/>
        <end position="376"/>
    </location>
</feature>
<evidence type="ECO:0000256" key="1">
    <source>
        <dbReference type="ARBA" id="ARBA00022679"/>
    </source>
</evidence>
<feature type="compositionally biased region" description="Polar residues" evidence="7">
    <location>
        <begin position="35"/>
        <end position="45"/>
    </location>
</feature>
<dbReference type="PANTHER" id="PTHR11042">
    <property type="entry name" value="EUKARYOTIC TRANSLATION INITIATION FACTOR 2-ALPHA KINASE EIF2-ALPHA KINASE -RELATED"/>
    <property type="match status" value="1"/>
</dbReference>
<dbReference type="Gene3D" id="1.10.510.10">
    <property type="entry name" value="Transferase(Phosphotransferase) domain 1"/>
    <property type="match status" value="1"/>
</dbReference>
<dbReference type="Pfam" id="PF00069">
    <property type="entry name" value="Pkinase"/>
    <property type="match status" value="2"/>
</dbReference>
<dbReference type="PROSITE" id="PS50011">
    <property type="entry name" value="PROTEIN_KINASE_DOM"/>
    <property type="match status" value="1"/>
</dbReference>
<dbReference type="InterPro" id="IPR050339">
    <property type="entry name" value="CC_SR_Kinase"/>
</dbReference>
<dbReference type="PANTHER" id="PTHR11042:SF187">
    <property type="entry name" value="EUKARYOTIC TRANSLATION INITIATION FACTOR 2-ALPHA KINASE 2"/>
    <property type="match status" value="1"/>
</dbReference>
<dbReference type="PROSITE" id="PS00107">
    <property type="entry name" value="PROTEIN_KINASE_ATP"/>
    <property type="match status" value="1"/>
</dbReference>
<dbReference type="Proteomes" id="UP000800093">
    <property type="component" value="Unassembled WGS sequence"/>
</dbReference>
<proteinExistence type="inferred from homology"/>
<feature type="compositionally biased region" description="Low complexity" evidence="7">
    <location>
        <begin position="362"/>
        <end position="371"/>
    </location>
</feature>
<dbReference type="PROSITE" id="PS00108">
    <property type="entry name" value="PROTEIN_KINASE_ST"/>
    <property type="match status" value="1"/>
</dbReference>
<dbReference type="GO" id="GO:0005634">
    <property type="term" value="C:nucleus"/>
    <property type="evidence" value="ECO:0007669"/>
    <property type="project" value="TreeGrafter"/>
</dbReference>
<dbReference type="GO" id="GO:0005524">
    <property type="term" value="F:ATP binding"/>
    <property type="evidence" value="ECO:0007669"/>
    <property type="project" value="UniProtKB-UniRule"/>
</dbReference>
<dbReference type="InterPro" id="IPR017441">
    <property type="entry name" value="Protein_kinase_ATP_BS"/>
</dbReference>
<evidence type="ECO:0000313" key="10">
    <source>
        <dbReference type="Proteomes" id="UP000800093"/>
    </source>
</evidence>
<dbReference type="InterPro" id="IPR008271">
    <property type="entry name" value="Ser/Thr_kinase_AS"/>
</dbReference>
<name>A0A9P4KEH1_9PLEO</name>
<feature type="region of interest" description="Disordered" evidence="7">
    <location>
        <begin position="1"/>
        <end position="58"/>
    </location>
</feature>
<evidence type="ECO:0000256" key="5">
    <source>
        <dbReference type="ARBA" id="ARBA00037982"/>
    </source>
</evidence>
<evidence type="ECO:0000256" key="4">
    <source>
        <dbReference type="ARBA" id="ARBA00022840"/>
    </source>
</evidence>
<comment type="caution">
    <text evidence="9">The sequence shown here is derived from an EMBL/GenBank/DDBJ whole genome shotgun (WGS) entry which is preliminary data.</text>
</comment>
<evidence type="ECO:0000259" key="8">
    <source>
        <dbReference type="PROSITE" id="PS50011"/>
    </source>
</evidence>
<evidence type="ECO:0000256" key="7">
    <source>
        <dbReference type="SAM" id="MobiDB-lite"/>
    </source>
</evidence>
<keyword evidence="2 6" id="KW-0547">Nucleotide-binding</keyword>
<feature type="domain" description="Protein kinase" evidence="8">
    <location>
        <begin position="198"/>
        <end position="656"/>
    </location>
</feature>
<dbReference type="EMBL" id="ML986594">
    <property type="protein sequence ID" value="KAF2267125.1"/>
    <property type="molecule type" value="Genomic_DNA"/>
</dbReference>
<keyword evidence="10" id="KW-1185">Reference proteome</keyword>